<gene>
    <name evidence="1" type="ORF">P255_00043</name>
</gene>
<proteinExistence type="predicted"/>
<protein>
    <recommendedName>
        <fullName evidence="3">Molybdopterin synthase sulfur carrier subunit</fullName>
    </recommendedName>
</protein>
<reference evidence="1 2" key="1">
    <citation type="submission" date="2013-10" db="EMBL/GenBank/DDBJ databases">
        <title>The Genome Sequence of Acinetobacter brisouii CIP 110357.</title>
        <authorList>
            <consortium name="The Broad Institute Genomics Platform"/>
            <consortium name="The Broad Institute Genome Sequencing Center for Infectious Disease"/>
            <person name="Cerqueira G."/>
            <person name="Feldgarden M."/>
            <person name="Courvalin P."/>
            <person name="Grillot-Courvalin C."/>
            <person name="Clermont D."/>
            <person name="Rocha E."/>
            <person name="Yoon E.-J."/>
            <person name="Nemec A."/>
            <person name="Young S.K."/>
            <person name="Zeng Q."/>
            <person name="Gargeya S."/>
            <person name="Fitzgerald M."/>
            <person name="Abouelleil A."/>
            <person name="Alvarado L."/>
            <person name="Berlin A.M."/>
            <person name="Chapman S.B."/>
            <person name="Gainer-Dewar J."/>
            <person name="Goldberg J."/>
            <person name="Gnerre S."/>
            <person name="Griggs A."/>
            <person name="Gujja S."/>
            <person name="Hansen M."/>
            <person name="Howarth C."/>
            <person name="Imamovic A."/>
            <person name="Ireland A."/>
            <person name="Larimer J."/>
            <person name="McCowan C."/>
            <person name="Murphy C."/>
            <person name="Pearson M."/>
            <person name="Poon T.W."/>
            <person name="Priest M."/>
            <person name="Roberts A."/>
            <person name="Saif S."/>
            <person name="Shea T."/>
            <person name="Sykes S."/>
            <person name="Wortman J."/>
            <person name="Nusbaum C."/>
            <person name="Birren B."/>
        </authorList>
    </citation>
    <scope>NUCLEOTIDE SEQUENCE [LARGE SCALE GENOMIC DNA]</scope>
    <source>
        <strain evidence="1 2">CIP 110357</strain>
    </source>
</reference>
<dbReference type="InterPro" id="IPR012675">
    <property type="entry name" value="Beta-grasp_dom_sf"/>
</dbReference>
<dbReference type="HOGENOM" id="CLU_114601_3_0_6"/>
<dbReference type="InterPro" id="IPR016155">
    <property type="entry name" value="Mopterin_synth/thiamin_S_b"/>
</dbReference>
<sequence length="83" mass="8878">MQKISVQIEGFGAVTRWLPSDLQLEFDAPVHIAAVLEQLGQQYPQAQASIQQCACAIADRLVSRQDALNTDSSLVLLSPVAGG</sequence>
<organism evidence="1 2">
    <name type="scientific">Acinetobacter brisouii CIP 110357</name>
    <dbReference type="NCBI Taxonomy" id="1341683"/>
    <lineage>
        <taxon>Bacteria</taxon>
        <taxon>Pseudomonadati</taxon>
        <taxon>Pseudomonadota</taxon>
        <taxon>Gammaproteobacteria</taxon>
        <taxon>Moraxellales</taxon>
        <taxon>Moraxellaceae</taxon>
        <taxon>Acinetobacter</taxon>
    </lineage>
</organism>
<evidence type="ECO:0000313" key="2">
    <source>
        <dbReference type="Proteomes" id="UP000018418"/>
    </source>
</evidence>
<comment type="caution">
    <text evidence="1">The sequence shown here is derived from an EMBL/GenBank/DDBJ whole genome shotgun (WGS) entry which is preliminary data.</text>
</comment>
<dbReference type="Pfam" id="PF02597">
    <property type="entry name" value="ThiS"/>
    <property type="match status" value="1"/>
</dbReference>
<evidence type="ECO:0000313" key="1">
    <source>
        <dbReference type="EMBL" id="ESK52940.1"/>
    </source>
</evidence>
<dbReference type="SUPFAM" id="SSF54285">
    <property type="entry name" value="MoaD/ThiS"/>
    <property type="match status" value="1"/>
</dbReference>
<dbReference type="Proteomes" id="UP000018418">
    <property type="component" value="Unassembled WGS sequence"/>
</dbReference>
<dbReference type="Gene3D" id="3.10.20.30">
    <property type="match status" value="1"/>
</dbReference>
<evidence type="ECO:0008006" key="3">
    <source>
        <dbReference type="Google" id="ProtNLM"/>
    </source>
</evidence>
<dbReference type="STRING" id="396323.VH98_05985"/>
<keyword evidence="2" id="KW-1185">Reference proteome</keyword>
<accession>V2UWA5</accession>
<dbReference type="PATRIC" id="fig|1341683.3.peg.42"/>
<dbReference type="InterPro" id="IPR003749">
    <property type="entry name" value="ThiS/MoaD-like"/>
</dbReference>
<dbReference type="OrthoDB" id="6702804at2"/>
<dbReference type="RefSeq" id="WP_004898814.1">
    <property type="nucleotide sequence ID" value="NZ_BBTI01000003.1"/>
</dbReference>
<name>V2UWA5_9GAMM</name>
<dbReference type="CDD" id="cd17040">
    <property type="entry name" value="Ubl_MoaD_like"/>
    <property type="match status" value="1"/>
</dbReference>
<dbReference type="AlphaFoldDB" id="V2UWA5"/>
<dbReference type="EMBL" id="AYEU01000001">
    <property type="protein sequence ID" value="ESK52940.1"/>
    <property type="molecule type" value="Genomic_DNA"/>
</dbReference>